<evidence type="ECO:0000256" key="2">
    <source>
        <dbReference type="ARBA" id="ARBA00023043"/>
    </source>
</evidence>
<dbReference type="KEGG" id="vg:80518895"/>
<dbReference type="PANTHER" id="PTHR24193:SF121">
    <property type="entry name" value="ADA2A-CONTAINING COMPLEX COMPONENT 3, ISOFORM D"/>
    <property type="match status" value="1"/>
</dbReference>
<reference evidence="4" key="2">
    <citation type="journal article" date="2018" name="Nat. Commun.">
        <title>Tailed giant Tupanvirus possesses the most complete translational apparatus of the known virosphere.</title>
        <authorList>
            <person name="Abrahao J."/>
            <person name="Silva L."/>
            <person name="Silva L.S."/>
            <person name="Khalil J.Y.B."/>
            <person name="Rodrigues R."/>
            <person name="Arantes T."/>
            <person name="Assis F."/>
            <person name="Boratto P."/>
            <person name="Andrade M."/>
            <person name="Kroon E.G."/>
            <person name="Ribeiro B."/>
            <person name="Bergier I."/>
            <person name="Seligmann H."/>
            <person name="Ghigo E."/>
            <person name="Colson P."/>
            <person name="Levasseur A."/>
            <person name="Kroemer G."/>
            <person name="Raoult D."/>
            <person name="La Scola B."/>
        </authorList>
    </citation>
    <scope>NUCLEOTIDE SEQUENCE [LARGE SCALE GENOMIC DNA]</scope>
    <source>
        <strain evidence="4">Soda lake</strain>
    </source>
</reference>
<sequence length="2018" mass="230792">MSKYQPRIFINNPEKNVPDSILEQFFLAIKEADLDRIRDFAMTYKNKYNLIEKSSKGSSDSGKTPFHLVLELDEKIADNDKKLRIMKYLDQMGAPMDLPDSANVWPIHLAASLQSEEIVDFLVSRKVGLNRKDSSNNTPVHYAINGREISCPKSTSIKDLIPPQKTEKLPLNKSLENINNVLIRLLNENNNLNDNLIHMINTIAKIPEMYEEDKLSKSLQTEMVGIFSDIATLQTFPADVPANTTALATFVPPPTTTGIIPKSGGLTAQQTKIEQLIDRTYSNINNELLRGLTNAMDIAPNNGGWGPYTPTGDPAIPVNRRPPNNLERIMKNSRIDIRREVESEYANLRNTVTTISSAVTDVIVRTTIPSIVTGIDGEYINPLIFCPECLTIDNGERVALTKMLFLLSYAHYKANYVDLFVTNIMNNYMLLSPQHRDQILTNPYNPGWNGWATNSSGYLFMSSVPFLIRDAFFDGVRTNFDMALANVAEYYDGAVNIPLQCINNELRVLFCESDERPITDVVPPRNPHDELDGILGTTKLNDLFANPNYARFRTMLPTLNIGYRNGNVTWFDMLSRLINEVRPRPVIGVNFVANDIFSGPYIVGTYLPQTPFANQLPLGMHRHGGLESYTYFELFRVMNAIEKFLSQGDFQINDYPDIFGMINPAAQRIPISQWDTYIDTVANKLTHGTNMPIGLEFPEFIFLYRILAVRVQNHIADIIRNCITGLIDRANTDMVPTVDVLTLRNLVTPIDDAHMYNLLLPSDPNPSDFVAAGAIDPFIDLKARKWTNAIRDGLMDWFSVLRGFIPNDLWNGIIGTIIVSVPNAIGPFLQPINYFEYGNLNLLRQLIEEAVPPQRDAINRIINNRIYRDGIRTYFGTFGSEQTRGAPTTSRPHMESRAVLPRYNIITRNIRLIDEYGRNLRKLTEGTITDAFFLTEVHGYIFVRAKQMLLELQREVIIINTIIADIIAFINNRTYYYVPQIFLPAFIKQVISAISYLINLRDLITEFNRRKAEFYPLVDMTDRDVVNIITLGDNFIKYINEQQTAIYQNLLDVVKYHNNVIDFLNYTSALQLINSRTNIIPRPPPFFGKNEYRSTTTNMFTMNLIPLESLPNDIVTDIPNFEALQAVLRLYRIPKMMYYGDTDVATRLRFEVFGPKGNPAVGGTYVFDTYRDVIAYRRHRISDDPLIISQSPPGAGPVGGFNNMQVNITAINNTPGPNPDYTIHNIPNGIAGEWLNLRLMDSLGPRYDPHRIRYSEAFIGYQTGDYTFEWLSGMPPSIKRLAGQHLRTMKQRVIEETIQFIVNNKYVDPATQNPELLKLYEDIRRLGNESTYTNLDDVKIYVVIGKLVDTIINKLLEYSIRQSVSTWILGIATRDNRYRDITDIFRNTLDIIRQKNFLKMSLNNIDKDAVNELLKLDPSFIDYKLTQIEPNPANLKYTTGSTPRNLIHYLYNINYFSTTSNVNSNKRCYKINKNIVSKLLTSSTVNAKNSDGNTPLHIAINMNHPNLVDLLISRGANPKGFTNIHGETPWDLGMIAIDKHTNFTDGLKLIDTINNFVIPFNDLLMSRLKDEKYGNNIIKGINMGIPIQLVMYNHMFHLYLENYRYGFSIELKNAIRKLFKKYFNQNEIIFPIDIFEITNQQELLNIISPEIPANKVRTVINEGTQRKVNNYRTEINDIEIQLDGMTKELLETTDPVEIDMINNIRTNLQNQINRLNAKIASLQVEEPTSNDDMAIYLSAYQASVSSISKRIDRTYSLVDFYNFAFGRIGSTKQMYLGVWDNYLNKNLLETPSMIFSILNKLVIKLLGLSRNNAIDAEIKNELATVVNFYTLVKDYIETKNPNGNLDDDPLLREEFDQIVYLINLIITPAIRNILLNQIYQGIREMDGADTIVRDQSVILNEIVNVQFNGQTLDTYLENILPILALKTFTNVYRNADDSDRRITTSADLFLPIIQIVKSNRIIQLTDDSLLVQNLREYLVPFMSNTYQYFIHHLRLSIYGYERYLLNTYQLTKIMQSLI</sequence>
<dbReference type="GO" id="GO:0000976">
    <property type="term" value="F:transcription cis-regulatory region binding"/>
    <property type="evidence" value="ECO:0007669"/>
    <property type="project" value="TreeGrafter"/>
</dbReference>
<dbReference type="PROSITE" id="PS50297">
    <property type="entry name" value="ANK_REP_REGION"/>
    <property type="match status" value="1"/>
</dbReference>
<protein>
    <submittedName>
        <fullName evidence="4">Putative ankyrin repeat protein</fullName>
    </submittedName>
</protein>
<dbReference type="SMART" id="SM00248">
    <property type="entry name" value="ANK"/>
    <property type="match status" value="4"/>
</dbReference>
<evidence type="ECO:0000256" key="3">
    <source>
        <dbReference type="SAM" id="Coils"/>
    </source>
</evidence>
<dbReference type="InterPro" id="IPR050663">
    <property type="entry name" value="Ankyrin-SOCS_Box"/>
</dbReference>
<organism evidence="4">
    <name type="scientific">Tupanvirus soda lake</name>
    <dbReference type="NCBI Taxonomy" id="2126985"/>
    <lineage>
        <taxon>Viruses</taxon>
        <taxon>Varidnaviria</taxon>
        <taxon>Bamfordvirae</taxon>
        <taxon>Nucleocytoviricota</taxon>
        <taxon>Megaviricetes</taxon>
        <taxon>Imitervirales</taxon>
        <taxon>Mimiviridae</taxon>
        <taxon>Megamimivirinae</taxon>
        <taxon>Tupanvirus</taxon>
        <taxon>Tupanvirus salinum</taxon>
    </lineage>
</organism>
<dbReference type="Gene3D" id="1.25.40.20">
    <property type="entry name" value="Ankyrin repeat-containing domain"/>
    <property type="match status" value="2"/>
</dbReference>
<evidence type="ECO:0000256" key="1">
    <source>
        <dbReference type="ARBA" id="ARBA00022737"/>
    </source>
</evidence>
<dbReference type="InterPro" id="IPR036770">
    <property type="entry name" value="Ankyrin_rpt-contain_sf"/>
</dbReference>
<feature type="coiled-coil region" evidence="3">
    <location>
        <begin position="1661"/>
        <end position="1725"/>
    </location>
</feature>
<proteinExistence type="predicted"/>
<dbReference type="Pfam" id="PF00023">
    <property type="entry name" value="Ank"/>
    <property type="match status" value="1"/>
</dbReference>
<dbReference type="PROSITE" id="PS50088">
    <property type="entry name" value="ANK_REPEAT"/>
    <property type="match status" value="1"/>
</dbReference>
<name>A0A6N1NSM7_9VIRU</name>
<dbReference type="EMBL" id="KY523104">
    <property type="protein sequence ID" value="QKU35467.1"/>
    <property type="molecule type" value="Genomic_DNA"/>
</dbReference>
<keyword evidence="3" id="KW-0175">Coiled coil</keyword>
<keyword evidence="1" id="KW-0677">Repeat</keyword>
<accession>A0A6N1NSM7</accession>
<dbReference type="GeneID" id="80518895"/>
<dbReference type="SUPFAM" id="SSF48403">
    <property type="entry name" value="Ankyrin repeat"/>
    <property type="match status" value="2"/>
</dbReference>
<dbReference type="InterPro" id="IPR002110">
    <property type="entry name" value="Ankyrin_rpt"/>
</dbReference>
<dbReference type="RefSeq" id="YP_010782131.1">
    <property type="nucleotide sequence ID" value="NC_075039.1"/>
</dbReference>
<keyword evidence="2" id="KW-0040">ANK repeat</keyword>
<dbReference type="PANTHER" id="PTHR24193">
    <property type="entry name" value="ANKYRIN REPEAT PROTEIN"/>
    <property type="match status" value="1"/>
</dbReference>
<evidence type="ECO:0000313" key="4">
    <source>
        <dbReference type="EMBL" id="QKU35467.1"/>
    </source>
</evidence>
<dbReference type="GO" id="GO:0045944">
    <property type="term" value="P:positive regulation of transcription by RNA polymerase II"/>
    <property type="evidence" value="ECO:0007669"/>
    <property type="project" value="TreeGrafter"/>
</dbReference>
<reference evidence="4" key="1">
    <citation type="submission" date="2017-01" db="EMBL/GenBank/DDBJ databases">
        <authorList>
            <person name="Assis F.L."/>
            <person name="Abrahao J.S."/>
            <person name="Silva L."/>
            <person name="Khalil J.B."/>
            <person name="Rodrigues R."/>
            <person name="Silva L.S."/>
            <person name="Arantes T."/>
            <person name="Boratto P."/>
            <person name="Andrade M."/>
            <person name="Kroon E.G."/>
            <person name="Ribeiro B."/>
            <person name="Bergier I."/>
            <person name="Seligmann H."/>
            <person name="Ghigo E."/>
            <person name="Colson P."/>
            <person name="Levasseur A."/>
            <person name="Raoult D."/>
            <person name="Scola B.L."/>
        </authorList>
    </citation>
    <scope>NUCLEOTIDE SEQUENCE</scope>
    <source>
        <strain evidence="4">Soda lake</strain>
    </source>
</reference>